<dbReference type="Pfam" id="PF13462">
    <property type="entry name" value="Thioredoxin_4"/>
    <property type="match status" value="1"/>
</dbReference>
<comment type="caution">
    <text evidence="4">The sequence shown here is derived from an EMBL/GenBank/DDBJ whole genome shotgun (WGS) entry which is preliminary data.</text>
</comment>
<dbReference type="PANTHER" id="PTHR35272">
    <property type="entry name" value="THIOL:DISULFIDE INTERCHANGE PROTEIN DSBC-RELATED"/>
    <property type="match status" value="1"/>
</dbReference>
<feature type="domain" description="Thioredoxin" evidence="3">
    <location>
        <begin position="66"/>
        <end position="253"/>
    </location>
</feature>
<accession>A0ABV5JCJ3</accession>
<dbReference type="InterPro" id="IPR051470">
    <property type="entry name" value="Thiol:disulfide_interchange"/>
</dbReference>
<organism evidence="4 5">
    <name type="scientific">Pseudohalocynthiibacter aestuariivivens</name>
    <dbReference type="NCBI Taxonomy" id="1591409"/>
    <lineage>
        <taxon>Bacteria</taxon>
        <taxon>Pseudomonadati</taxon>
        <taxon>Pseudomonadota</taxon>
        <taxon>Alphaproteobacteria</taxon>
        <taxon>Rhodobacterales</taxon>
        <taxon>Paracoccaceae</taxon>
        <taxon>Pseudohalocynthiibacter</taxon>
    </lineage>
</organism>
<proteinExistence type="predicted"/>
<dbReference type="InterPro" id="IPR041205">
    <property type="entry name" value="ScsC_N"/>
</dbReference>
<dbReference type="InterPro" id="IPR012336">
    <property type="entry name" value="Thioredoxin-like_fold"/>
</dbReference>
<feature type="signal peptide" evidence="2">
    <location>
        <begin position="1"/>
        <end position="26"/>
    </location>
</feature>
<dbReference type="RefSeq" id="WP_213890820.1">
    <property type="nucleotide sequence ID" value="NZ_JAGFNU010000014.1"/>
</dbReference>
<dbReference type="PROSITE" id="PS51352">
    <property type="entry name" value="THIOREDOXIN_2"/>
    <property type="match status" value="1"/>
</dbReference>
<feature type="chain" id="PRO_5045887126" evidence="2">
    <location>
        <begin position="27"/>
        <end position="254"/>
    </location>
</feature>
<evidence type="ECO:0000256" key="1">
    <source>
        <dbReference type="ARBA" id="ARBA00003565"/>
    </source>
</evidence>
<evidence type="ECO:0000256" key="2">
    <source>
        <dbReference type="SAM" id="SignalP"/>
    </source>
</evidence>
<dbReference type="EMBL" id="JBHMEA010000015">
    <property type="protein sequence ID" value="MFB9231175.1"/>
    <property type="molecule type" value="Genomic_DNA"/>
</dbReference>
<name>A0ABV5JCJ3_9RHOB</name>
<comment type="function">
    <text evidence="1">May be required for disulfide bond formation in some proteins.</text>
</comment>
<protein>
    <submittedName>
        <fullName evidence="4">DsbA family protein</fullName>
    </submittedName>
</protein>
<keyword evidence="2" id="KW-0732">Signal</keyword>
<gene>
    <name evidence="4" type="ORF">ACFFUT_05175</name>
</gene>
<dbReference type="Proteomes" id="UP001589683">
    <property type="component" value="Unassembled WGS sequence"/>
</dbReference>
<sequence length="254" mass="27902">MFRTFFTTALVALFFLTVTAASPANALDLSSMTDEERAAFQTEVRAYLLEHPEVIMEAVAVLEQRQAEQQSAADENLVRVNSDALFNDGYSFVGGNPNGDITIVEFADYRCGYCRRAHPELNELLASDGNIRLIVKEFPILGEQSVLASRFAISTLQLAGPEKYAVVNDVLMTFRGDVSVDSLGRIAAELGLDFEAISARMNSDEVSKVISDTYALGQRMQISGTPTFILEDELLRGYLPLEAMRELVAAARKG</sequence>
<evidence type="ECO:0000313" key="4">
    <source>
        <dbReference type="EMBL" id="MFB9231175.1"/>
    </source>
</evidence>
<dbReference type="PANTHER" id="PTHR35272:SF3">
    <property type="entry name" value="THIOL:DISULFIDE INTERCHANGE PROTEIN DSBC"/>
    <property type="match status" value="1"/>
</dbReference>
<keyword evidence="5" id="KW-1185">Reference proteome</keyword>
<dbReference type="SUPFAM" id="SSF52833">
    <property type="entry name" value="Thioredoxin-like"/>
    <property type="match status" value="1"/>
</dbReference>
<dbReference type="Gene3D" id="3.40.30.10">
    <property type="entry name" value="Glutaredoxin"/>
    <property type="match status" value="1"/>
</dbReference>
<reference evidence="4 5" key="1">
    <citation type="submission" date="2024-09" db="EMBL/GenBank/DDBJ databases">
        <authorList>
            <person name="Sun Q."/>
            <person name="Mori K."/>
        </authorList>
    </citation>
    <scope>NUCLEOTIDE SEQUENCE [LARGE SCALE GENOMIC DNA]</scope>
    <source>
        <strain evidence="4 5">CECT 8726</strain>
    </source>
</reference>
<dbReference type="Pfam" id="PF18312">
    <property type="entry name" value="ScsC_N"/>
    <property type="match status" value="1"/>
</dbReference>
<evidence type="ECO:0000259" key="3">
    <source>
        <dbReference type="PROSITE" id="PS51352"/>
    </source>
</evidence>
<dbReference type="CDD" id="cd03023">
    <property type="entry name" value="DsbA_Com1_like"/>
    <property type="match status" value="1"/>
</dbReference>
<dbReference type="InterPro" id="IPR013766">
    <property type="entry name" value="Thioredoxin_domain"/>
</dbReference>
<evidence type="ECO:0000313" key="5">
    <source>
        <dbReference type="Proteomes" id="UP001589683"/>
    </source>
</evidence>
<dbReference type="InterPro" id="IPR036249">
    <property type="entry name" value="Thioredoxin-like_sf"/>
</dbReference>